<organism evidence="1 2">
    <name type="scientific">Araneus ventricosus</name>
    <name type="common">Orbweaver spider</name>
    <name type="synonym">Epeira ventricosa</name>
    <dbReference type="NCBI Taxonomy" id="182803"/>
    <lineage>
        <taxon>Eukaryota</taxon>
        <taxon>Metazoa</taxon>
        <taxon>Ecdysozoa</taxon>
        <taxon>Arthropoda</taxon>
        <taxon>Chelicerata</taxon>
        <taxon>Arachnida</taxon>
        <taxon>Araneae</taxon>
        <taxon>Araneomorphae</taxon>
        <taxon>Entelegynae</taxon>
        <taxon>Araneoidea</taxon>
        <taxon>Araneidae</taxon>
        <taxon>Araneus</taxon>
    </lineage>
</organism>
<protein>
    <submittedName>
        <fullName evidence="1">Uncharacterized protein</fullName>
    </submittedName>
</protein>
<name>A0A4Y2F479_ARAVE</name>
<comment type="caution">
    <text evidence="1">The sequence shown here is derived from an EMBL/GenBank/DDBJ whole genome shotgun (WGS) entry which is preliminary data.</text>
</comment>
<gene>
    <name evidence="1" type="ORF">AVEN_40355_1</name>
</gene>
<accession>A0A4Y2F479</accession>
<reference evidence="1 2" key="1">
    <citation type="journal article" date="2019" name="Sci. Rep.">
        <title>Orb-weaving spider Araneus ventricosus genome elucidates the spidroin gene catalogue.</title>
        <authorList>
            <person name="Kono N."/>
            <person name="Nakamura H."/>
            <person name="Ohtoshi R."/>
            <person name="Moran D.A.P."/>
            <person name="Shinohara A."/>
            <person name="Yoshida Y."/>
            <person name="Fujiwara M."/>
            <person name="Mori M."/>
            <person name="Tomita M."/>
            <person name="Arakawa K."/>
        </authorList>
    </citation>
    <scope>NUCLEOTIDE SEQUENCE [LARGE SCALE GENOMIC DNA]</scope>
</reference>
<dbReference type="EMBL" id="BGPR01000776">
    <property type="protein sequence ID" value="GBM35136.1"/>
    <property type="molecule type" value="Genomic_DNA"/>
</dbReference>
<evidence type="ECO:0000313" key="1">
    <source>
        <dbReference type="EMBL" id="GBM35136.1"/>
    </source>
</evidence>
<proteinExistence type="predicted"/>
<dbReference type="Proteomes" id="UP000499080">
    <property type="component" value="Unassembled WGS sequence"/>
</dbReference>
<sequence>MRCRPIETGSQALGIKQWGAVVLTDFLDEGTSVTVRVDDVMAIAPYLGTNRSKVIKNKANKRPNEFKAKLKFKAKGFEKRPPEFGLKKGQYGNPGWETSSAKVIGDSVVKDGDNPVYTGFHGALSYEQPRSDGSA</sequence>
<dbReference type="AlphaFoldDB" id="A0A4Y2F479"/>
<evidence type="ECO:0000313" key="2">
    <source>
        <dbReference type="Proteomes" id="UP000499080"/>
    </source>
</evidence>
<keyword evidence="2" id="KW-1185">Reference proteome</keyword>